<dbReference type="AlphaFoldDB" id="A0A433QDE1"/>
<accession>A0A433QDE1</accession>
<proteinExistence type="predicted"/>
<organism evidence="1 2">
    <name type="scientific">Jimgerdemannia flammicorona</name>
    <dbReference type="NCBI Taxonomy" id="994334"/>
    <lineage>
        <taxon>Eukaryota</taxon>
        <taxon>Fungi</taxon>
        <taxon>Fungi incertae sedis</taxon>
        <taxon>Mucoromycota</taxon>
        <taxon>Mucoromycotina</taxon>
        <taxon>Endogonomycetes</taxon>
        <taxon>Endogonales</taxon>
        <taxon>Endogonaceae</taxon>
        <taxon>Jimgerdemannia</taxon>
    </lineage>
</organism>
<keyword evidence="2" id="KW-1185">Reference proteome</keyword>
<gene>
    <name evidence="1" type="ORF">BC938DRAFT_482675</name>
</gene>
<dbReference type="EMBL" id="RBNJ01007708">
    <property type="protein sequence ID" value="RUS27826.1"/>
    <property type="molecule type" value="Genomic_DNA"/>
</dbReference>
<evidence type="ECO:0000313" key="2">
    <source>
        <dbReference type="Proteomes" id="UP000274822"/>
    </source>
</evidence>
<protein>
    <submittedName>
        <fullName evidence="1">Uncharacterized protein</fullName>
    </submittedName>
</protein>
<name>A0A433QDE1_9FUNG</name>
<evidence type="ECO:0000313" key="1">
    <source>
        <dbReference type="EMBL" id="RUS27826.1"/>
    </source>
</evidence>
<sequence length="69" mass="7792">MWAKVSLDIISMLKSGMMTAPMFETKVLVAFHPDFECLKDFARSFRKVLFRGESGIPVKDVEYSDSSLG</sequence>
<reference evidence="1 2" key="1">
    <citation type="journal article" date="2018" name="New Phytol.">
        <title>Phylogenomics of Endogonaceae and evolution of mycorrhizas within Mucoromycota.</title>
        <authorList>
            <person name="Chang Y."/>
            <person name="Desiro A."/>
            <person name="Na H."/>
            <person name="Sandor L."/>
            <person name="Lipzen A."/>
            <person name="Clum A."/>
            <person name="Barry K."/>
            <person name="Grigoriev I.V."/>
            <person name="Martin F.M."/>
            <person name="Stajich J.E."/>
            <person name="Smith M.E."/>
            <person name="Bonito G."/>
            <person name="Spatafora J.W."/>
        </authorList>
    </citation>
    <scope>NUCLEOTIDE SEQUENCE [LARGE SCALE GENOMIC DNA]</scope>
    <source>
        <strain evidence="1 2">AD002</strain>
    </source>
</reference>
<dbReference type="Proteomes" id="UP000274822">
    <property type="component" value="Unassembled WGS sequence"/>
</dbReference>
<comment type="caution">
    <text evidence="1">The sequence shown here is derived from an EMBL/GenBank/DDBJ whole genome shotgun (WGS) entry which is preliminary data.</text>
</comment>